<feature type="transmembrane region" description="Helical" evidence="1">
    <location>
        <begin position="159"/>
        <end position="180"/>
    </location>
</feature>
<protein>
    <submittedName>
        <fullName evidence="2">Uncharacterized protein</fullName>
    </submittedName>
</protein>
<reference evidence="2 3" key="1">
    <citation type="submission" date="2014-02" db="EMBL/GenBank/DDBJ databases">
        <title>Transposable element dynamics among asymbiotic and ectomycorrhizal Amanita fungi.</title>
        <authorList>
            <consortium name="DOE Joint Genome Institute"/>
            <person name="Hess J."/>
            <person name="Skrede I."/>
            <person name="Wolfe B."/>
            <person name="LaButti K."/>
            <person name="Ohm R.A."/>
            <person name="Grigoriev I.V."/>
            <person name="Pringle A."/>
        </authorList>
    </citation>
    <scope>NUCLEOTIDE SEQUENCE [LARGE SCALE GENOMIC DNA]</scope>
    <source>
        <strain evidence="2 3">SKay4041</strain>
    </source>
</reference>
<evidence type="ECO:0000313" key="2">
    <source>
        <dbReference type="EMBL" id="PFH53705.1"/>
    </source>
</evidence>
<organism evidence="2 3">
    <name type="scientific">Amanita thiersii Skay4041</name>
    <dbReference type="NCBI Taxonomy" id="703135"/>
    <lineage>
        <taxon>Eukaryota</taxon>
        <taxon>Fungi</taxon>
        <taxon>Dikarya</taxon>
        <taxon>Basidiomycota</taxon>
        <taxon>Agaricomycotina</taxon>
        <taxon>Agaricomycetes</taxon>
        <taxon>Agaricomycetidae</taxon>
        <taxon>Agaricales</taxon>
        <taxon>Pluteineae</taxon>
        <taxon>Amanitaceae</taxon>
        <taxon>Amanita</taxon>
    </lineage>
</organism>
<dbReference type="AlphaFoldDB" id="A0A2A9NRT9"/>
<dbReference type="OrthoDB" id="4776612at2759"/>
<accession>A0A2A9NRT9</accession>
<sequence>MVCHIQTTSTKLALKSGPSNFIGMGASRNKTSDLFYPDNRNRRARAREIWEDIHFFCNQYEEVKQKRGKILAQTEPKLSTLMKEHGYNSPEELDEAVNEILKDKALGGYLTIKNRVDLLDGIVVAIFQITTMMGGATGILLSFLVSLSITSTTTALAKISAIGFVLAMVTIITTLFDIWAGEQERENMRWCINELSIARVKARTLFEAMSATCNLAYYISLLLDDSSVRGKASETLMVKKLQGDFKDDFTNATRFHVVKYLEEYDNNRNSWIYEDPEWKSGLEPSSPTLSHHLDSIDLDKGPHGAEKMQTKKTLKKRARTKWRTRKCAYATILP</sequence>
<name>A0A2A9NRT9_9AGAR</name>
<proteinExistence type="predicted"/>
<dbReference type="Proteomes" id="UP000242287">
    <property type="component" value="Unassembled WGS sequence"/>
</dbReference>
<keyword evidence="1" id="KW-1133">Transmembrane helix</keyword>
<keyword evidence="1" id="KW-0472">Membrane</keyword>
<keyword evidence="3" id="KW-1185">Reference proteome</keyword>
<evidence type="ECO:0000313" key="3">
    <source>
        <dbReference type="Proteomes" id="UP000242287"/>
    </source>
</evidence>
<dbReference type="EMBL" id="KZ301972">
    <property type="protein sequence ID" value="PFH53705.1"/>
    <property type="molecule type" value="Genomic_DNA"/>
</dbReference>
<keyword evidence="1" id="KW-0812">Transmembrane</keyword>
<feature type="transmembrane region" description="Helical" evidence="1">
    <location>
        <begin position="122"/>
        <end position="147"/>
    </location>
</feature>
<evidence type="ECO:0000256" key="1">
    <source>
        <dbReference type="SAM" id="Phobius"/>
    </source>
</evidence>
<gene>
    <name evidence="2" type="ORF">AMATHDRAFT_54135</name>
</gene>